<comment type="caution">
    <text evidence="1">The sequence shown here is derived from an EMBL/GenBank/DDBJ whole genome shotgun (WGS) entry which is preliminary data.</text>
</comment>
<proteinExistence type="predicted"/>
<accession>A0A1R2ASK5</accession>
<dbReference type="Proteomes" id="UP000187209">
    <property type="component" value="Unassembled WGS sequence"/>
</dbReference>
<gene>
    <name evidence="1" type="ORF">SteCoe_35306</name>
</gene>
<sequence length="97" mass="11293">MELKFEESNKRYYNPSTRSFMEAVKKRKLNRGIENIVPSPWLIGSPIKEAAPWPRALMSEEFEVLSKEARLAEQERQLRINKATYDTVHIGTININS</sequence>
<evidence type="ECO:0000313" key="2">
    <source>
        <dbReference type="Proteomes" id="UP000187209"/>
    </source>
</evidence>
<organism evidence="1 2">
    <name type="scientific">Stentor coeruleus</name>
    <dbReference type="NCBI Taxonomy" id="5963"/>
    <lineage>
        <taxon>Eukaryota</taxon>
        <taxon>Sar</taxon>
        <taxon>Alveolata</taxon>
        <taxon>Ciliophora</taxon>
        <taxon>Postciliodesmatophora</taxon>
        <taxon>Heterotrichea</taxon>
        <taxon>Heterotrichida</taxon>
        <taxon>Stentoridae</taxon>
        <taxon>Stentor</taxon>
    </lineage>
</organism>
<name>A0A1R2ASK5_9CILI</name>
<protein>
    <submittedName>
        <fullName evidence="1">Uncharacterized protein</fullName>
    </submittedName>
</protein>
<dbReference type="OrthoDB" id="318024at2759"/>
<evidence type="ECO:0000313" key="1">
    <source>
        <dbReference type="EMBL" id="OMJ67504.1"/>
    </source>
</evidence>
<dbReference type="EMBL" id="MPUH01001484">
    <property type="protein sequence ID" value="OMJ67504.1"/>
    <property type="molecule type" value="Genomic_DNA"/>
</dbReference>
<reference evidence="1 2" key="1">
    <citation type="submission" date="2016-11" db="EMBL/GenBank/DDBJ databases">
        <title>The macronuclear genome of Stentor coeruleus: a giant cell with tiny introns.</title>
        <authorList>
            <person name="Slabodnick M."/>
            <person name="Ruby J.G."/>
            <person name="Reiff S.B."/>
            <person name="Swart E.C."/>
            <person name="Gosai S."/>
            <person name="Prabakaran S."/>
            <person name="Witkowska E."/>
            <person name="Larue G.E."/>
            <person name="Fisher S."/>
            <person name="Freeman R.M."/>
            <person name="Gunawardena J."/>
            <person name="Chu W."/>
            <person name="Stover N.A."/>
            <person name="Gregory B.D."/>
            <person name="Nowacki M."/>
            <person name="Derisi J."/>
            <person name="Roy S.W."/>
            <person name="Marshall W.F."/>
            <person name="Sood P."/>
        </authorList>
    </citation>
    <scope>NUCLEOTIDE SEQUENCE [LARGE SCALE GENOMIC DNA]</scope>
    <source>
        <strain evidence="1">WM001</strain>
    </source>
</reference>
<keyword evidence="2" id="KW-1185">Reference proteome</keyword>
<dbReference type="AlphaFoldDB" id="A0A1R2ASK5"/>